<dbReference type="InterPro" id="IPR050270">
    <property type="entry name" value="DegV_domain_contain"/>
</dbReference>
<dbReference type="SMART" id="SM01121">
    <property type="entry name" value="Dak1_2"/>
    <property type="match status" value="1"/>
</dbReference>
<gene>
    <name evidence="2" type="ORF">B5M42_16825</name>
</gene>
<evidence type="ECO:0000313" key="3">
    <source>
        <dbReference type="Proteomes" id="UP000298246"/>
    </source>
</evidence>
<dbReference type="NCBIfam" id="TIGR03599">
    <property type="entry name" value="YloV"/>
    <property type="match status" value="1"/>
</dbReference>
<dbReference type="InterPro" id="IPR033470">
    <property type="entry name" value="FakA-like_C"/>
</dbReference>
<organism evidence="2 3">
    <name type="scientific">Paenibacillus athensensis</name>
    <dbReference type="NCBI Taxonomy" id="1967502"/>
    <lineage>
        <taxon>Bacteria</taxon>
        <taxon>Bacillati</taxon>
        <taxon>Bacillota</taxon>
        <taxon>Bacilli</taxon>
        <taxon>Bacillales</taxon>
        <taxon>Paenibacillaceae</taxon>
        <taxon>Paenibacillus</taxon>
    </lineage>
</organism>
<dbReference type="InterPro" id="IPR019986">
    <property type="entry name" value="YloV-like"/>
</dbReference>
<dbReference type="Pfam" id="PF02734">
    <property type="entry name" value="Dak2"/>
    <property type="match status" value="1"/>
</dbReference>
<dbReference type="InterPro" id="IPR004007">
    <property type="entry name" value="DhaL_dom"/>
</dbReference>
<comment type="caution">
    <text evidence="2">The sequence shown here is derived from an EMBL/GenBank/DDBJ whole genome shotgun (WGS) entry which is preliminary data.</text>
</comment>
<name>A0A4Y8PXL7_9BACL</name>
<sequence>MSKRFISVNGTDFAAMVFAGADNLRDQADKVNGLNVFPVPDGDTGTNMNLTFASGVEELKKKPSAHLGKAADALSKGLLMGARGNSGVILSQLFRGFAKHVHDLEEANAQQFAQALQTGVETAYKAVVKPVEGTILTVSKEAAKHALQVKRTADVLELMQEVLGKAKEALLRTPDQLPVLKQVGVVDAGGQGLVHVYEGFVAALRRGGAYAYGAETAEDDGILDAPFELAVPSAAMAAAPETLELAKAAHAASRPAQAQLATEDIEFGYCTEFMLTVVPGKTKGQTFEESAFRARLGELGDSLLVVADEGLVKVHIHAEYPGEVMNEAMKFGDLSRIKIENMRDQHSHILEEHGAAMPARPQAAAASAKPAPRPAAKRYGMVAVAIGEGITDIMTSVGVDVVLSGGQTMNPSTEDIVKAVARIDAETIFVLPNNSNIILAAQQAAGLIENKQLIVIPTKSIPQGLAAIVAFQDKADAAVNESAMNAAIKRIKSGQVTFAVRDTSMDGIEIKMGHCIGIEDGTIVCSLPGLMDASKKLLQEMVEEGDELVTILTGVDAKPDETEELCAFIGEMYPGMDIELHPGGQPLYPYIFSVE</sequence>
<dbReference type="InterPro" id="IPR048394">
    <property type="entry name" value="FakA-like_M"/>
</dbReference>
<dbReference type="OrthoDB" id="9760324at2"/>
<protein>
    <recommendedName>
        <fullName evidence="1">DhaL domain-containing protein</fullName>
    </recommendedName>
</protein>
<dbReference type="GO" id="GO:0006071">
    <property type="term" value="P:glycerol metabolic process"/>
    <property type="evidence" value="ECO:0007669"/>
    <property type="project" value="InterPro"/>
</dbReference>
<keyword evidence="3" id="KW-1185">Reference proteome</keyword>
<dbReference type="RefSeq" id="WP_134754875.1">
    <property type="nucleotide sequence ID" value="NZ_MYFO02000001.1"/>
</dbReference>
<dbReference type="GO" id="GO:0004371">
    <property type="term" value="F:glycerone kinase activity"/>
    <property type="evidence" value="ECO:0007669"/>
    <property type="project" value="InterPro"/>
</dbReference>
<accession>A0A4Y8PXL7</accession>
<dbReference type="AlphaFoldDB" id="A0A4Y8PXL7"/>
<dbReference type="PROSITE" id="PS51480">
    <property type="entry name" value="DHAL"/>
    <property type="match status" value="1"/>
</dbReference>
<dbReference type="PANTHER" id="PTHR33434">
    <property type="entry name" value="DEGV DOMAIN-CONTAINING PROTEIN DR_1986-RELATED"/>
    <property type="match status" value="1"/>
</dbReference>
<dbReference type="InterPro" id="IPR036117">
    <property type="entry name" value="DhaL_dom_sf"/>
</dbReference>
<evidence type="ECO:0000259" key="1">
    <source>
        <dbReference type="PROSITE" id="PS51480"/>
    </source>
</evidence>
<dbReference type="PANTHER" id="PTHR33434:SF4">
    <property type="entry name" value="PHOSPHATASE PROTEIN"/>
    <property type="match status" value="1"/>
</dbReference>
<evidence type="ECO:0000313" key="2">
    <source>
        <dbReference type="EMBL" id="TFE85642.1"/>
    </source>
</evidence>
<dbReference type="Pfam" id="PF13684">
    <property type="entry name" value="FakA-like_C"/>
    <property type="match status" value="1"/>
</dbReference>
<dbReference type="Proteomes" id="UP000298246">
    <property type="component" value="Unassembled WGS sequence"/>
</dbReference>
<dbReference type="SUPFAM" id="SSF101473">
    <property type="entry name" value="DhaL-like"/>
    <property type="match status" value="1"/>
</dbReference>
<reference evidence="2 3" key="1">
    <citation type="submission" date="2017-03" db="EMBL/GenBank/DDBJ databases">
        <title>Isolation of Levoglucosan Utilizing Bacteria.</title>
        <authorList>
            <person name="Arya A.S."/>
        </authorList>
    </citation>
    <scope>NUCLEOTIDE SEQUENCE [LARGE SCALE GENOMIC DNA]</scope>
    <source>
        <strain evidence="2 3">MEC069</strain>
    </source>
</reference>
<proteinExistence type="predicted"/>
<dbReference type="Pfam" id="PF21645">
    <property type="entry name" value="FakA-like_M"/>
    <property type="match status" value="1"/>
</dbReference>
<dbReference type="Gene3D" id="1.25.40.340">
    <property type="match status" value="1"/>
</dbReference>
<dbReference type="SMART" id="SM01120">
    <property type="entry name" value="Dak2"/>
    <property type="match status" value="1"/>
</dbReference>
<feature type="domain" description="DhaL" evidence="1">
    <location>
        <begin position="11"/>
        <end position="202"/>
    </location>
</feature>
<dbReference type="EMBL" id="MYFO01000024">
    <property type="protein sequence ID" value="TFE85642.1"/>
    <property type="molecule type" value="Genomic_DNA"/>
</dbReference>